<dbReference type="Gene3D" id="3.40.50.410">
    <property type="entry name" value="von Willebrand factor, type A domain"/>
    <property type="match status" value="1"/>
</dbReference>
<evidence type="ECO:0000259" key="4">
    <source>
        <dbReference type="PROSITE" id="PS50234"/>
    </source>
</evidence>
<feature type="region of interest" description="Disordered" evidence="1">
    <location>
        <begin position="553"/>
        <end position="594"/>
    </location>
</feature>
<sequence length="638" mass="66434">MLRRHSSPVSALVAGVLGVMLAAVPAAAVPEQTQYAPTMIVLDASGSMLRPDPSGTMMDAAKNAVRSFVESAPEQSRVGLTAYGTGTSNDEADKVAGCSDVKILHKPEPLDRAALAGAVDGIQASGWTPVGVALRQAAQALPDSGPRSIVLVSDGEDTCAPPDPCEVARELESGGVDLAVHAIGFAVDEKARAQLSCLADATGGSYTDAADGPALERILPRVTAAALRSYQATGIPVTGGADHTTAPVLAPGHHLDTIGKGETRWYAVDVPARATAYVTGILPFPRVAGVSILDDLNSIQRRIYGRDGQDCLEVDTALATGASDGEALTSVAAWEGATREPAGDGRAEDKCRGGGRYYFAFTWKKTSEKLPQRLPFEVLVGIEQAVSDRGPARVGTPTVMVEPTDPGVPVVGGGSFTLAPELPGSGRYTDLLQRGEIVYYRVRLDWGQGLAYRVRFGEAERTMASNIRTELFSPLAEEIAMDTAAYLGDATVLPFDGNPLATVPVRYDNRNGDLDQRRQSVAGWYYLAVKVGSNTGLRKGASVPVTIDLTVAGEPEPGPTYENATDGGVFGESGKPSASPGSSDDPAPVAATQQEAESSALPILAAILGAGGLVVVLIGAGVRYSIRRRKAGASLPHR</sequence>
<dbReference type="InterPro" id="IPR002035">
    <property type="entry name" value="VWF_A"/>
</dbReference>
<feature type="chain" id="PRO_5045715868" evidence="3">
    <location>
        <begin position="29"/>
        <end position="638"/>
    </location>
</feature>
<feature type="compositionally biased region" description="Low complexity" evidence="1">
    <location>
        <begin position="576"/>
        <end position="591"/>
    </location>
</feature>
<evidence type="ECO:0000313" key="6">
    <source>
        <dbReference type="Proteomes" id="UP000707731"/>
    </source>
</evidence>
<dbReference type="PROSITE" id="PS50234">
    <property type="entry name" value="VWFA"/>
    <property type="match status" value="1"/>
</dbReference>
<gene>
    <name evidence="5" type="ORF">IU449_16535</name>
</gene>
<dbReference type="SMART" id="SM00327">
    <property type="entry name" value="VWA"/>
    <property type="match status" value="1"/>
</dbReference>
<evidence type="ECO:0000256" key="3">
    <source>
        <dbReference type="SAM" id="SignalP"/>
    </source>
</evidence>
<dbReference type="InterPro" id="IPR051266">
    <property type="entry name" value="CLCR"/>
</dbReference>
<feature type="signal peptide" evidence="3">
    <location>
        <begin position="1"/>
        <end position="28"/>
    </location>
</feature>
<keyword evidence="2" id="KW-0472">Membrane</keyword>
<protein>
    <submittedName>
        <fullName evidence="5">VWA domain-containing protein</fullName>
    </submittedName>
</protein>
<feature type="transmembrane region" description="Helical" evidence="2">
    <location>
        <begin position="600"/>
        <end position="622"/>
    </location>
</feature>
<evidence type="ECO:0000256" key="1">
    <source>
        <dbReference type="SAM" id="MobiDB-lite"/>
    </source>
</evidence>
<dbReference type="Pfam" id="PF13519">
    <property type="entry name" value="VWA_2"/>
    <property type="match status" value="1"/>
</dbReference>
<dbReference type="RefSeq" id="WP_195002960.1">
    <property type="nucleotide sequence ID" value="NZ_JADLQN010000002.1"/>
</dbReference>
<dbReference type="PANTHER" id="PTHR10579">
    <property type="entry name" value="CALCIUM-ACTIVATED CHLORIDE CHANNEL REGULATOR"/>
    <property type="match status" value="1"/>
</dbReference>
<name>A0ABS0DHG4_9NOCA</name>
<dbReference type="EMBL" id="JADLQN010000002">
    <property type="protein sequence ID" value="MBF6356128.1"/>
    <property type="molecule type" value="Genomic_DNA"/>
</dbReference>
<keyword evidence="6" id="KW-1185">Reference proteome</keyword>
<evidence type="ECO:0000256" key="2">
    <source>
        <dbReference type="SAM" id="Phobius"/>
    </source>
</evidence>
<reference evidence="5 6" key="1">
    <citation type="submission" date="2020-10" db="EMBL/GenBank/DDBJ databases">
        <title>Identification of Nocardia species via Next-generation sequencing and recognition of intraspecies genetic diversity.</title>
        <authorList>
            <person name="Li P."/>
            <person name="Li P."/>
            <person name="Lu B."/>
        </authorList>
    </citation>
    <scope>NUCLEOTIDE SEQUENCE [LARGE SCALE GENOMIC DNA]</scope>
    <source>
        <strain evidence="5 6">BJ06-0143</strain>
    </source>
</reference>
<dbReference type="InterPro" id="IPR036465">
    <property type="entry name" value="vWFA_dom_sf"/>
</dbReference>
<dbReference type="SUPFAM" id="SSF53300">
    <property type="entry name" value="vWA-like"/>
    <property type="match status" value="1"/>
</dbReference>
<evidence type="ECO:0000313" key="5">
    <source>
        <dbReference type="EMBL" id="MBF6356128.1"/>
    </source>
</evidence>
<feature type="domain" description="VWFA" evidence="4">
    <location>
        <begin position="37"/>
        <end position="222"/>
    </location>
</feature>
<comment type="caution">
    <text evidence="5">The sequence shown here is derived from an EMBL/GenBank/DDBJ whole genome shotgun (WGS) entry which is preliminary data.</text>
</comment>
<proteinExistence type="predicted"/>
<keyword evidence="2" id="KW-1133">Transmembrane helix</keyword>
<keyword evidence="2" id="KW-0812">Transmembrane</keyword>
<organism evidence="5 6">
    <name type="scientific">Nocardia higoensis</name>
    <dbReference type="NCBI Taxonomy" id="228599"/>
    <lineage>
        <taxon>Bacteria</taxon>
        <taxon>Bacillati</taxon>
        <taxon>Actinomycetota</taxon>
        <taxon>Actinomycetes</taxon>
        <taxon>Mycobacteriales</taxon>
        <taxon>Nocardiaceae</taxon>
        <taxon>Nocardia</taxon>
    </lineage>
</organism>
<dbReference type="Proteomes" id="UP000707731">
    <property type="component" value="Unassembled WGS sequence"/>
</dbReference>
<keyword evidence="3" id="KW-0732">Signal</keyword>
<dbReference type="PANTHER" id="PTHR10579:SF43">
    <property type="entry name" value="ZINC FINGER (C3HC4-TYPE RING FINGER) FAMILY PROTEIN"/>
    <property type="match status" value="1"/>
</dbReference>
<accession>A0ABS0DHG4</accession>